<keyword evidence="2" id="KW-0808">Transferase</keyword>
<dbReference type="AlphaFoldDB" id="A0A1M5UCV4"/>
<dbReference type="EMBL" id="FQXU01000003">
    <property type="protein sequence ID" value="SHH60656.1"/>
    <property type="molecule type" value="Genomic_DNA"/>
</dbReference>
<accession>A0A1M5UCV4</accession>
<dbReference type="InterPro" id="IPR003540">
    <property type="entry name" value="ADP-ribosyltransferase"/>
</dbReference>
<evidence type="ECO:0000313" key="2">
    <source>
        <dbReference type="EMBL" id="SHH60656.1"/>
    </source>
</evidence>
<name>A0A1M5UCV4_9CLOT</name>
<dbReference type="PROSITE" id="PS51996">
    <property type="entry name" value="TR_MART"/>
    <property type="match status" value="1"/>
</dbReference>
<proteinExistence type="predicted"/>
<gene>
    <name evidence="2" type="ORF">SAMN02745941_00476</name>
</gene>
<evidence type="ECO:0000313" key="3">
    <source>
        <dbReference type="Proteomes" id="UP000184241"/>
    </source>
</evidence>
<dbReference type="GO" id="GO:0016740">
    <property type="term" value="F:transferase activity"/>
    <property type="evidence" value="ECO:0007669"/>
    <property type="project" value="UniProtKB-KW"/>
</dbReference>
<dbReference type="SUPFAM" id="SSF56399">
    <property type="entry name" value="ADP-ribosylation"/>
    <property type="match status" value="1"/>
</dbReference>
<organism evidence="2 3">
    <name type="scientific">Clostridium intestinale DSM 6191</name>
    <dbReference type="NCBI Taxonomy" id="1121320"/>
    <lineage>
        <taxon>Bacteria</taxon>
        <taxon>Bacillati</taxon>
        <taxon>Bacillota</taxon>
        <taxon>Clostridia</taxon>
        <taxon>Eubacteriales</taxon>
        <taxon>Clostridiaceae</taxon>
        <taxon>Clostridium</taxon>
    </lineage>
</organism>
<evidence type="ECO:0000259" key="1">
    <source>
        <dbReference type="Pfam" id="PF03496"/>
    </source>
</evidence>
<dbReference type="Gene3D" id="3.90.176.10">
    <property type="entry name" value="Toxin ADP-ribosyltransferase, Chain A, domain 1"/>
    <property type="match status" value="1"/>
</dbReference>
<dbReference type="Proteomes" id="UP000184241">
    <property type="component" value="Unassembled WGS sequence"/>
</dbReference>
<reference evidence="2 3" key="1">
    <citation type="submission" date="2016-11" db="EMBL/GenBank/DDBJ databases">
        <authorList>
            <person name="Jaros S."/>
            <person name="Januszkiewicz K."/>
            <person name="Wedrychowicz H."/>
        </authorList>
    </citation>
    <scope>NUCLEOTIDE SEQUENCE [LARGE SCALE GENOMIC DNA]</scope>
    <source>
        <strain evidence="2 3">DSM 6191</strain>
    </source>
</reference>
<dbReference type="Pfam" id="PF03496">
    <property type="entry name" value="ADPrib_exo_Tox"/>
    <property type="match status" value="1"/>
</dbReference>
<feature type="domain" description="ADP ribosyltransferase" evidence="1">
    <location>
        <begin position="26"/>
        <end position="184"/>
    </location>
</feature>
<dbReference type="GO" id="GO:0005576">
    <property type="term" value="C:extracellular region"/>
    <property type="evidence" value="ECO:0007669"/>
    <property type="project" value="InterPro"/>
</dbReference>
<sequence>MSMQVIDFLKFNILEEPIWFKSAKEADSWGKASYKSWLDTLTTKERVALTKYTGEVFYSNINDTLRGFGSFNGVNEAYCHLLTRALEKAVTPEDILVYRGTSKMMLGELRNLPVNQLEGKIIEDKAFMSTSLVEGEIYDSNLILHMNVPKGAHGAYIGNLSFLQNECEFLLNRGYRMLIKKVLKNSLCYLKLEVDVLIE</sequence>
<protein>
    <submittedName>
        <fullName evidence="2">ADP-ribosyltransferase exoenzyme</fullName>
    </submittedName>
</protein>